<proteinExistence type="predicted"/>
<dbReference type="EMBL" id="LR881466">
    <property type="protein sequence ID" value="CAD5315381.1"/>
    <property type="molecule type" value="Genomic_DNA"/>
</dbReference>
<evidence type="ECO:0000313" key="1">
    <source>
        <dbReference type="EMBL" id="CAA0290493.1"/>
    </source>
</evidence>
<evidence type="ECO:0000313" key="4">
    <source>
        <dbReference type="Proteomes" id="UP000516314"/>
    </source>
</evidence>
<dbReference type="Proteomes" id="UP000516314">
    <property type="component" value="Chromosome 1"/>
</dbReference>
<dbReference type="EMBL" id="CACSHJ010000087">
    <property type="protein sequence ID" value="CAA0290493.1"/>
    <property type="molecule type" value="Genomic_DNA"/>
</dbReference>
<dbReference type="OrthoDB" id="10283920at2759"/>
<dbReference type="AlphaFoldDB" id="A0A5S9WLF7"/>
<dbReference type="Proteomes" id="UP000434276">
    <property type="component" value="Unassembled WGS sequence"/>
</dbReference>
<accession>A0A5S9WLF7</accession>
<evidence type="ECO:0000313" key="2">
    <source>
        <dbReference type="EMBL" id="CAD5315381.1"/>
    </source>
</evidence>
<gene>
    <name evidence="2" type="ORF">AT9943_LOCUS3756</name>
    <name evidence="1" type="ORF">C24_LOCUS4293</name>
</gene>
<dbReference type="ExpressionAtlas" id="A0A5S9WLF7">
    <property type="expression patterns" value="baseline and differential"/>
</dbReference>
<reference evidence="2 4" key="2">
    <citation type="submission" date="2020-09" db="EMBL/GenBank/DDBJ databases">
        <authorList>
            <person name="Ashkenazy H."/>
        </authorList>
    </citation>
    <scope>NUCLEOTIDE SEQUENCE [LARGE SCALE GENOMIC DNA]</scope>
    <source>
        <strain evidence="4">cv. Cdm-0</strain>
    </source>
</reference>
<reference evidence="1 3" key="1">
    <citation type="submission" date="2019-12" db="EMBL/GenBank/DDBJ databases">
        <authorList>
            <person name="Jiao W.-B."/>
            <person name="Schneeberger K."/>
        </authorList>
    </citation>
    <scope>NUCLEOTIDE SEQUENCE [LARGE SCALE GENOMIC DNA]</scope>
    <source>
        <strain evidence="3">cv. C24</strain>
    </source>
</reference>
<evidence type="ECO:0000313" key="3">
    <source>
        <dbReference type="Proteomes" id="UP000434276"/>
    </source>
</evidence>
<protein>
    <submittedName>
        <fullName evidence="2">(thale cress) hypothetical protein</fullName>
    </submittedName>
</protein>
<name>A0A5S9WLF7_ARATH</name>
<sequence length="47" mass="5237">MSKSVLDELKLRKRETDSSTLFNAISLKAGIRKFEIAVDEAVIVRAS</sequence>
<organism evidence="1 3">
    <name type="scientific">Arabidopsis thaliana</name>
    <name type="common">Mouse-ear cress</name>
    <dbReference type="NCBI Taxonomy" id="3702"/>
    <lineage>
        <taxon>Eukaryota</taxon>
        <taxon>Viridiplantae</taxon>
        <taxon>Streptophyta</taxon>
        <taxon>Embryophyta</taxon>
        <taxon>Tracheophyta</taxon>
        <taxon>Spermatophyta</taxon>
        <taxon>Magnoliopsida</taxon>
        <taxon>eudicotyledons</taxon>
        <taxon>Gunneridae</taxon>
        <taxon>Pentapetalae</taxon>
        <taxon>rosids</taxon>
        <taxon>malvids</taxon>
        <taxon>Brassicales</taxon>
        <taxon>Brassicaceae</taxon>
        <taxon>Camelineae</taxon>
        <taxon>Arabidopsis</taxon>
    </lineage>
</organism>